<dbReference type="PANTHER" id="PTHR46133:SF1">
    <property type="entry name" value="TRANSCRIPTION FACTOR ILR3"/>
    <property type="match status" value="1"/>
</dbReference>
<evidence type="ECO:0000313" key="8">
    <source>
        <dbReference type="EMBL" id="KAJ8770470.1"/>
    </source>
</evidence>
<dbReference type="GO" id="GO:0046983">
    <property type="term" value="F:protein dimerization activity"/>
    <property type="evidence" value="ECO:0007669"/>
    <property type="project" value="InterPro"/>
</dbReference>
<dbReference type="SMART" id="SM00353">
    <property type="entry name" value="HLH"/>
    <property type="match status" value="1"/>
</dbReference>
<keyword evidence="2" id="KW-0805">Transcription regulation</keyword>
<keyword evidence="6" id="KW-1133">Transmembrane helix</keyword>
<protein>
    <recommendedName>
        <fullName evidence="7">BHLH domain-containing protein</fullName>
    </recommendedName>
</protein>
<dbReference type="PANTHER" id="PTHR46133">
    <property type="entry name" value="BHLH TRANSCRIPTION FACTOR"/>
    <property type="match status" value="1"/>
</dbReference>
<evidence type="ECO:0000313" key="9">
    <source>
        <dbReference type="Proteomes" id="UP001159364"/>
    </source>
</evidence>
<dbReference type="GO" id="GO:0000976">
    <property type="term" value="F:transcription cis-regulatory region binding"/>
    <property type="evidence" value="ECO:0007669"/>
    <property type="project" value="UniProtKB-ARBA"/>
</dbReference>
<dbReference type="AlphaFoldDB" id="A0AAV8TU43"/>
<dbReference type="GO" id="GO:0006879">
    <property type="term" value="P:intracellular iron ion homeostasis"/>
    <property type="evidence" value="ECO:0007669"/>
    <property type="project" value="InterPro"/>
</dbReference>
<keyword evidence="9" id="KW-1185">Reference proteome</keyword>
<comment type="subcellular location">
    <subcellularLocation>
        <location evidence="1">Nucleus</location>
    </subcellularLocation>
</comment>
<keyword evidence="6" id="KW-0472">Membrane</keyword>
<dbReference type="Gene3D" id="4.10.280.10">
    <property type="entry name" value="Helix-loop-helix DNA-binding domain"/>
    <property type="match status" value="1"/>
</dbReference>
<feature type="domain" description="BHLH" evidence="7">
    <location>
        <begin position="55"/>
        <end position="106"/>
    </location>
</feature>
<proteinExistence type="predicted"/>
<dbReference type="Proteomes" id="UP001159364">
    <property type="component" value="Linkage Group LG03"/>
</dbReference>
<sequence>MFILIAKNDTHFDHMIMILLSFLASMFIVEIDGSFGIRYPKGVRFKKRGRSEASSGSSSKACREKLRRDRLNDKFMELGSILEPARPPKTDKPTILIDAVRMAEKNELRDEKQRLKEEKEKLEHFIPPPPAIPATFTTQGQAPGNNSCYISFPVLQ</sequence>
<keyword evidence="5" id="KW-0539">Nucleus</keyword>
<comment type="caution">
    <text evidence="8">The sequence shown here is derived from an EMBL/GenBank/DDBJ whole genome shotgun (WGS) entry which is preliminary data.</text>
</comment>
<keyword evidence="6" id="KW-0812">Transmembrane</keyword>
<evidence type="ECO:0000256" key="4">
    <source>
        <dbReference type="ARBA" id="ARBA00023163"/>
    </source>
</evidence>
<dbReference type="InterPro" id="IPR044818">
    <property type="entry name" value="ILR3-like"/>
</dbReference>
<gene>
    <name evidence="8" type="ORF">K2173_017961</name>
</gene>
<accession>A0AAV8TU43</accession>
<evidence type="ECO:0000259" key="7">
    <source>
        <dbReference type="PROSITE" id="PS50888"/>
    </source>
</evidence>
<keyword evidence="4" id="KW-0804">Transcription</keyword>
<reference evidence="8 9" key="1">
    <citation type="submission" date="2021-09" db="EMBL/GenBank/DDBJ databases">
        <title>Genomic insights and catalytic innovation underlie evolution of tropane alkaloids biosynthesis.</title>
        <authorList>
            <person name="Wang Y.-J."/>
            <person name="Tian T."/>
            <person name="Huang J.-P."/>
            <person name="Huang S.-X."/>
        </authorList>
    </citation>
    <scope>NUCLEOTIDE SEQUENCE [LARGE SCALE GENOMIC DNA]</scope>
    <source>
        <strain evidence="8">KIB-2018</strain>
        <tissue evidence="8">Leaf</tissue>
    </source>
</reference>
<organism evidence="8 9">
    <name type="scientific">Erythroxylum novogranatense</name>
    <dbReference type="NCBI Taxonomy" id="1862640"/>
    <lineage>
        <taxon>Eukaryota</taxon>
        <taxon>Viridiplantae</taxon>
        <taxon>Streptophyta</taxon>
        <taxon>Embryophyta</taxon>
        <taxon>Tracheophyta</taxon>
        <taxon>Spermatophyta</taxon>
        <taxon>Magnoliopsida</taxon>
        <taxon>eudicotyledons</taxon>
        <taxon>Gunneridae</taxon>
        <taxon>Pentapetalae</taxon>
        <taxon>rosids</taxon>
        <taxon>fabids</taxon>
        <taxon>Malpighiales</taxon>
        <taxon>Erythroxylaceae</taxon>
        <taxon>Erythroxylum</taxon>
    </lineage>
</organism>
<dbReference type="Pfam" id="PF00010">
    <property type="entry name" value="HLH"/>
    <property type="match status" value="1"/>
</dbReference>
<dbReference type="FunFam" id="4.10.280.10:FF:000104">
    <property type="entry name" value="Transcription factor bHLH34"/>
    <property type="match status" value="1"/>
</dbReference>
<dbReference type="InterPro" id="IPR036638">
    <property type="entry name" value="HLH_DNA-bd_sf"/>
</dbReference>
<dbReference type="EMBL" id="JAIWQS010000003">
    <property type="protein sequence ID" value="KAJ8770470.1"/>
    <property type="molecule type" value="Genomic_DNA"/>
</dbReference>
<dbReference type="GO" id="GO:0005634">
    <property type="term" value="C:nucleus"/>
    <property type="evidence" value="ECO:0007669"/>
    <property type="project" value="UniProtKB-SubCell"/>
</dbReference>
<feature type="transmembrane region" description="Helical" evidence="6">
    <location>
        <begin position="15"/>
        <end position="37"/>
    </location>
</feature>
<evidence type="ECO:0000256" key="6">
    <source>
        <dbReference type="SAM" id="Phobius"/>
    </source>
</evidence>
<dbReference type="PROSITE" id="PS50888">
    <property type="entry name" value="BHLH"/>
    <property type="match status" value="1"/>
</dbReference>
<dbReference type="GO" id="GO:0003700">
    <property type="term" value="F:DNA-binding transcription factor activity"/>
    <property type="evidence" value="ECO:0007669"/>
    <property type="project" value="InterPro"/>
</dbReference>
<evidence type="ECO:0000256" key="2">
    <source>
        <dbReference type="ARBA" id="ARBA00023015"/>
    </source>
</evidence>
<dbReference type="SUPFAM" id="SSF47459">
    <property type="entry name" value="HLH, helix-loop-helix DNA-binding domain"/>
    <property type="match status" value="1"/>
</dbReference>
<keyword evidence="3" id="KW-0238">DNA-binding</keyword>
<dbReference type="InterPro" id="IPR011598">
    <property type="entry name" value="bHLH_dom"/>
</dbReference>
<evidence type="ECO:0000256" key="5">
    <source>
        <dbReference type="ARBA" id="ARBA00023242"/>
    </source>
</evidence>
<evidence type="ECO:0000256" key="1">
    <source>
        <dbReference type="ARBA" id="ARBA00004123"/>
    </source>
</evidence>
<name>A0AAV8TU43_9ROSI</name>
<evidence type="ECO:0000256" key="3">
    <source>
        <dbReference type="ARBA" id="ARBA00023125"/>
    </source>
</evidence>